<evidence type="ECO:0000313" key="3">
    <source>
        <dbReference type="Proteomes" id="UP001303046"/>
    </source>
</evidence>
<feature type="compositionally biased region" description="Basic and acidic residues" evidence="1">
    <location>
        <begin position="81"/>
        <end position="91"/>
    </location>
</feature>
<feature type="region of interest" description="Disordered" evidence="1">
    <location>
        <begin position="1"/>
        <end position="28"/>
    </location>
</feature>
<evidence type="ECO:0000256" key="1">
    <source>
        <dbReference type="SAM" id="MobiDB-lite"/>
    </source>
</evidence>
<protein>
    <submittedName>
        <fullName evidence="2">Uncharacterized protein</fullName>
    </submittedName>
</protein>
<feature type="region of interest" description="Disordered" evidence="1">
    <location>
        <begin position="59"/>
        <end position="102"/>
    </location>
</feature>
<organism evidence="2 3">
    <name type="scientific">Necator americanus</name>
    <name type="common">Human hookworm</name>
    <dbReference type="NCBI Taxonomy" id="51031"/>
    <lineage>
        <taxon>Eukaryota</taxon>
        <taxon>Metazoa</taxon>
        <taxon>Ecdysozoa</taxon>
        <taxon>Nematoda</taxon>
        <taxon>Chromadorea</taxon>
        <taxon>Rhabditida</taxon>
        <taxon>Rhabditina</taxon>
        <taxon>Rhabditomorpha</taxon>
        <taxon>Strongyloidea</taxon>
        <taxon>Ancylostomatidae</taxon>
        <taxon>Bunostominae</taxon>
        <taxon>Necator</taxon>
    </lineage>
</organism>
<keyword evidence="3" id="KW-1185">Reference proteome</keyword>
<proteinExistence type="predicted"/>
<feature type="compositionally biased region" description="Polar residues" evidence="1">
    <location>
        <begin position="93"/>
        <end position="102"/>
    </location>
</feature>
<name>A0ABR1CS37_NECAM</name>
<reference evidence="2 3" key="1">
    <citation type="submission" date="2023-08" db="EMBL/GenBank/DDBJ databases">
        <title>A Necator americanus chromosomal reference genome.</title>
        <authorList>
            <person name="Ilik V."/>
            <person name="Petrzelkova K.J."/>
            <person name="Pardy F."/>
            <person name="Fuh T."/>
            <person name="Niatou-Singa F.S."/>
            <person name="Gouil Q."/>
            <person name="Baker L."/>
            <person name="Ritchie M.E."/>
            <person name="Jex A.R."/>
            <person name="Gazzola D."/>
            <person name="Li H."/>
            <person name="Toshio Fujiwara R."/>
            <person name="Zhan B."/>
            <person name="Aroian R.V."/>
            <person name="Pafco B."/>
            <person name="Schwarz E.M."/>
        </authorList>
    </citation>
    <scope>NUCLEOTIDE SEQUENCE [LARGE SCALE GENOMIC DNA]</scope>
    <source>
        <strain evidence="2 3">Aroian</strain>
        <tissue evidence="2">Whole animal</tissue>
    </source>
</reference>
<comment type="caution">
    <text evidence="2">The sequence shown here is derived from an EMBL/GenBank/DDBJ whole genome shotgun (WGS) entry which is preliminary data.</text>
</comment>
<dbReference type="EMBL" id="JAVFWL010000003">
    <property type="protein sequence ID" value="KAK6741119.1"/>
    <property type="molecule type" value="Genomic_DNA"/>
</dbReference>
<gene>
    <name evidence="2" type="primary">Necator_chrIII.g9915</name>
    <name evidence="2" type="ORF">RB195_009150</name>
</gene>
<sequence>MKGFVNTTACGFEPPIDRAGSGTSNRYTTPALSNRLEVYRNRIGRELESIDRRPVNDECERIGGGGPMRTLSAAGGSANTDRSRHSSDKSPTEIVTHSLTAA</sequence>
<dbReference type="Proteomes" id="UP001303046">
    <property type="component" value="Unassembled WGS sequence"/>
</dbReference>
<evidence type="ECO:0000313" key="2">
    <source>
        <dbReference type="EMBL" id="KAK6741119.1"/>
    </source>
</evidence>
<accession>A0ABR1CS37</accession>